<evidence type="ECO:0000256" key="4">
    <source>
        <dbReference type="ARBA" id="ARBA00022461"/>
    </source>
</evidence>
<dbReference type="Pfam" id="PF00858">
    <property type="entry name" value="ASC"/>
    <property type="match status" value="1"/>
</dbReference>
<reference evidence="19" key="1">
    <citation type="submission" date="2016-11" db="UniProtKB">
        <authorList>
            <consortium name="WormBaseParasite"/>
        </authorList>
    </citation>
    <scope>IDENTIFICATION</scope>
</reference>
<keyword evidence="5 14" id="KW-0812">Transmembrane</keyword>
<evidence type="ECO:0000313" key="19">
    <source>
        <dbReference type="WBParaSite" id="MhA1_Contig373.frz3.gene12"/>
    </source>
</evidence>
<dbReference type="Gene3D" id="1.10.287.630">
    <property type="entry name" value="Helix hairpin bin"/>
    <property type="match status" value="1"/>
</dbReference>
<evidence type="ECO:0000256" key="12">
    <source>
        <dbReference type="ARBA" id="ARBA00023286"/>
    </source>
</evidence>
<comment type="subcellular location">
    <subcellularLocation>
        <location evidence="1">Membrane</location>
        <topology evidence="1">Multi-pass membrane protein</topology>
    </subcellularLocation>
</comment>
<feature type="transmembrane region" description="Helical" evidence="16">
    <location>
        <begin position="173"/>
        <end position="192"/>
    </location>
</feature>
<feature type="compositionally biased region" description="Low complexity" evidence="15">
    <location>
        <begin position="614"/>
        <end position="633"/>
    </location>
</feature>
<dbReference type="GO" id="GO:0044877">
    <property type="term" value="F:protein-containing complex binding"/>
    <property type="evidence" value="ECO:0007669"/>
    <property type="project" value="TreeGrafter"/>
</dbReference>
<dbReference type="InterPro" id="IPR000595">
    <property type="entry name" value="cNMP-bd_dom"/>
</dbReference>
<keyword evidence="18" id="KW-1185">Reference proteome</keyword>
<evidence type="ECO:0000313" key="18">
    <source>
        <dbReference type="Proteomes" id="UP000095281"/>
    </source>
</evidence>
<dbReference type="CDD" id="cd00038">
    <property type="entry name" value="CAP_ED"/>
    <property type="match status" value="1"/>
</dbReference>
<dbReference type="InterPro" id="IPR050866">
    <property type="entry name" value="CNG_cation_channel"/>
</dbReference>
<dbReference type="SMART" id="SM00100">
    <property type="entry name" value="cNMP"/>
    <property type="match status" value="1"/>
</dbReference>
<evidence type="ECO:0000256" key="11">
    <source>
        <dbReference type="ARBA" id="ARBA00023201"/>
    </source>
</evidence>
<evidence type="ECO:0000259" key="17">
    <source>
        <dbReference type="PROSITE" id="PS50042"/>
    </source>
</evidence>
<keyword evidence="12" id="KW-1071">Ligand-gated ion channel</keyword>
<dbReference type="FunFam" id="1.10.287.630:FF:000001">
    <property type="entry name" value="Cyclic nucleotide-gated channel alpha 3"/>
    <property type="match status" value="1"/>
</dbReference>
<dbReference type="PANTHER" id="PTHR45638">
    <property type="entry name" value="CYCLIC NUCLEOTIDE-GATED CATION CHANNEL SUBUNIT A"/>
    <property type="match status" value="1"/>
</dbReference>
<evidence type="ECO:0000256" key="10">
    <source>
        <dbReference type="ARBA" id="ARBA00023180"/>
    </source>
</evidence>
<evidence type="ECO:0000256" key="3">
    <source>
        <dbReference type="ARBA" id="ARBA00022448"/>
    </source>
</evidence>
<dbReference type="Gene3D" id="2.60.120.10">
    <property type="entry name" value="Jelly Rolls"/>
    <property type="match status" value="1"/>
</dbReference>
<protein>
    <submittedName>
        <fullName evidence="19">Cyclic nucleotide-binding domain-containing protein</fullName>
    </submittedName>
</protein>
<dbReference type="PROSITE" id="PS00888">
    <property type="entry name" value="CNMP_BINDING_1"/>
    <property type="match status" value="1"/>
</dbReference>
<dbReference type="WBParaSite" id="MhA1_Contig373.frz3.gene12">
    <property type="protein sequence ID" value="MhA1_Contig373.frz3.gene12"/>
    <property type="gene ID" value="MhA1_Contig373.frz3.gene12"/>
</dbReference>
<evidence type="ECO:0000256" key="5">
    <source>
        <dbReference type="ARBA" id="ARBA00022692"/>
    </source>
</evidence>
<evidence type="ECO:0000256" key="1">
    <source>
        <dbReference type="ARBA" id="ARBA00004141"/>
    </source>
</evidence>
<feature type="region of interest" description="Disordered" evidence="15">
    <location>
        <begin position="613"/>
        <end position="638"/>
    </location>
</feature>
<evidence type="ECO:0000256" key="7">
    <source>
        <dbReference type="ARBA" id="ARBA00023053"/>
    </source>
</evidence>
<dbReference type="InterPro" id="IPR001873">
    <property type="entry name" value="ENaC"/>
</dbReference>
<dbReference type="PANTHER" id="PTHR45638:SF11">
    <property type="entry name" value="CYCLIC NUCLEOTIDE-GATED CATION CHANNEL SUBUNIT A"/>
    <property type="match status" value="1"/>
</dbReference>
<keyword evidence="9 16" id="KW-0472">Membrane</keyword>
<feature type="transmembrane region" description="Helical" evidence="16">
    <location>
        <begin position="281"/>
        <end position="302"/>
    </location>
</feature>
<dbReference type="PRINTS" id="PR01078">
    <property type="entry name" value="AMINACHANNEL"/>
</dbReference>
<name>A0A1I8BP30_MELHA</name>
<proteinExistence type="inferred from homology"/>
<dbReference type="Pfam" id="PF00027">
    <property type="entry name" value="cNMP_binding"/>
    <property type="match status" value="1"/>
</dbReference>
<dbReference type="AlphaFoldDB" id="A0A1I8BP30"/>
<keyword evidence="3 14" id="KW-0813">Transport</keyword>
<dbReference type="Proteomes" id="UP000095281">
    <property type="component" value="Unplaced"/>
</dbReference>
<keyword evidence="6 16" id="KW-1133">Transmembrane helix</keyword>
<evidence type="ECO:0000256" key="14">
    <source>
        <dbReference type="RuleBase" id="RU000679"/>
    </source>
</evidence>
<dbReference type="InterPro" id="IPR018488">
    <property type="entry name" value="cNMP-bd_CS"/>
</dbReference>
<sequence length="1123" mass="128687">MQGRLPPLRNHSKAFEENIQQTGQGDQKNIVGTNEDNSAAIVLEPDKSTITRPKFKTIAKGLSLMSRVRVADAAMNREQQAFFSKYGISTSDGVVQNQLEEKQNTYSNRGWLCFKNIDLNGVSLFEYVRHRLVFDPYRDYYYYWLGIVTLAYGYNLMLIVYRSVFIDSEVVGYLWVGIFILLDILTDIIYLLDCFVRSRTGYLDQGLLVRDVQKVLKRYKKDKFLRWIDLIACLPLDYLFESGLQTTNPGLRFNRLIRLDRVSKFANTTEMRVSKPNLYRIFCVCLYILILIHWNACFYYFISGVLGINSNRWVYGKANLQAIPDGIEDTLSRRYLYSCYWSTLMLSNVCEVPWPIRSTEFIIVCADLMFGVLIFATIVGNVGSMIAASEAARSNFQSRIDNVKCFLRQRNVNKNLLQRISNWFDYIWQQNKQAIMDGQDDQVLSVLPTKLQAEIAMHVHFETLRKVRLFQVFSPGDFVCRKGDVGREMYIVKKGRLQVVSDDGIKVFHTLLEGAVFGELSLLNIPGSKHGNRRSASIRSVGYTDLFVLKKADLWEALREYPEAKRMLVHKGREILLKDGLLNEDAPLEEKSAEQWAQELKEQIDHLLDKKVFPESPLPSESSPLPGSPQSPQQFIPPKGFNAAGRRSSLQSNASSGNKAKLLKNRASELIIQVPVRQLRRIARTEGIGSLQRETQHFVGVTSINGLLRIYRSRGFIRFFWVLVTILSLALLLWQIAKLCIVYNSKPTVSQVSFLLPENGLQFPAITICSHNPVRKEYVQRLNASGHFSQNLLDYAMHSFMEPQYLLTYKDPDKLKLVDEEWKHFVKNSKTNFTINSFFWNASTSCQQMLKYCSFGGRQFDCCLYAKGILTDIGKCYQLNFDEADQSWLKHQVQAGMNNGLQIIADAHTEEQISSAAINSGHALAEIFENGFRYYVHDQNAMPYLSTEGISVSPGTKVYSAISPTNYLLLSHNEWGNCTNEWPLNLNKIETDGIGSLLTLDENLPYSLLKCKTICLAKYFYERCGCSPFIYNIEEYFTVCTPYDTYKCINDGKNITKSGETNQTDDNDDDYSIAQELPTCAECKIECHRSVYHIYNSYSHGFSQSFLSWIQKKKIEWTPGHVQ</sequence>
<dbReference type="GO" id="GO:0017071">
    <property type="term" value="C:intracellular cyclic nucleotide activated cation channel complex"/>
    <property type="evidence" value="ECO:0007669"/>
    <property type="project" value="TreeGrafter"/>
</dbReference>
<evidence type="ECO:0000256" key="2">
    <source>
        <dbReference type="ARBA" id="ARBA00007193"/>
    </source>
</evidence>
<feature type="transmembrane region" description="Helical" evidence="16">
    <location>
        <begin position="361"/>
        <end position="388"/>
    </location>
</feature>
<keyword evidence="10" id="KW-0325">Glycoprotein</keyword>
<dbReference type="GO" id="GO:0005222">
    <property type="term" value="F:intracellularly cAMP-activated cation channel activity"/>
    <property type="evidence" value="ECO:0007669"/>
    <property type="project" value="TreeGrafter"/>
</dbReference>
<dbReference type="PROSITE" id="PS00889">
    <property type="entry name" value="CNMP_BINDING_2"/>
    <property type="match status" value="1"/>
</dbReference>
<keyword evidence="7" id="KW-0915">Sodium</keyword>
<evidence type="ECO:0000256" key="6">
    <source>
        <dbReference type="ARBA" id="ARBA00022989"/>
    </source>
</evidence>
<evidence type="ECO:0000256" key="16">
    <source>
        <dbReference type="SAM" id="Phobius"/>
    </source>
</evidence>
<dbReference type="PROSITE" id="PS50042">
    <property type="entry name" value="CNMP_BINDING_3"/>
    <property type="match status" value="1"/>
</dbReference>
<evidence type="ECO:0000256" key="8">
    <source>
        <dbReference type="ARBA" id="ARBA00023065"/>
    </source>
</evidence>
<keyword evidence="13 14" id="KW-0407">Ion channel</keyword>
<dbReference type="SUPFAM" id="SSF51206">
    <property type="entry name" value="cAMP-binding domain-like"/>
    <property type="match status" value="1"/>
</dbReference>
<evidence type="ECO:0000256" key="9">
    <source>
        <dbReference type="ARBA" id="ARBA00023136"/>
    </source>
</evidence>
<feature type="transmembrane region" description="Helical" evidence="16">
    <location>
        <begin position="719"/>
        <end position="737"/>
    </location>
</feature>
<dbReference type="Gene3D" id="2.60.470.10">
    <property type="entry name" value="Acid-sensing ion channels like domains"/>
    <property type="match status" value="1"/>
</dbReference>
<dbReference type="SUPFAM" id="SSF81324">
    <property type="entry name" value="Voltage-gated potassium channels"/>
    <property type="match status" value="1"/>
</dbReference>
<dbReference type="GO" id="GO:0005886">
    <property type="term" value="C:plasma membrane"/>
    <property type="evidence" value="ECO:0007669"/>
    <property type="project" value="TreeGrafter"/>
</dbReference>
<feature type="transmembrane region" description="Helical" evidence="16">
    <location>
        <begin position="140"/>
        <end position="161"/>
    </location>
</feature>
<evidence type="ECO:0000256" key="15">
    <source>
        <dbReference type="SAM" id="MobiDB-lite"/>
    </source>
</evidence>
<dbReference type="GO" id="GO:0030553">
    <property type="term" value="F:cGMP binding"/>
    <property type="evidence" value="ECO:0007669"/>
    <property type="project" value="TreeGrafter"/>
</dbReference>
<keyword evidence="8 14" id="KW-0406">Ion transport</keyword>
<accession>A0A1I8BP30</accession>
<dbReference type="InterPro" id="IPR014710">
    <property type="entry name" value="RmlC-like_jellyroll"/>
</dbReference>
<dbReference type="GO" id="GO:0005223">
    <property type="term" value="F:intracellularly cGMP-activated cation channel activity"/>
    <property type="evidence" value="ECO:0007669"/>
    <property type="project" value="TreeGrafter"/>
</dbReference>
<dbReference type="Gene3D" id="1.10.287.70">
    <property type="match status" value="1"/>
</dbReference>
<feature type="domain" description="Cyclic nucleotide-binding" evidence="17">
    <location>
        <begin position="443"/>
        <end position="566"/>
    </location>
</feature>
<evidence type="ECO:0000256" key="13">
    <source>
        <dbReference type="ARBA" id="ARBA00023303"/>
    </source>
</evidence>
<dbReference type="InterPro" id="IPR018490">
    <property type="entry name" value="cNMP-bd_dom_sf"/>
</dbReference>
<keyword evidence="4 14" id="KW-0894">Sodium channel</keyword>
<comment type="similarity">
    <text evidence="2 14">Belongs to the amiloride-sensitive sodium channel (TC 1.A.6) family.</text>
</comment>
<dbReference type="GO" id="GO:0005272">
    <property type="term" value="F:sodium channel activity"/>
    <property type="evidence" value="ECO:0007669"/>
    <property type="project" value="UniProtKB-KW"/>
</dbReference>
<organism evidence="18 19">
    <name type="scientific">Meloidogyne hapla</name>
    <name type="common">Root-knot nematode worm</name>
    <dbReference type="NCBI Taxonomy" id="6305"/>
    <lineage>
        <taxon>Eukaryota</taxon>
        <taxon>Metazoa</taxon>
        <taxon>Ecdysozoa</taxon>
        <taxon>Nematoda</taxon>
        <taxon>Chromadorea</taxon>
        <taxon>Rhabditida</taxon>
        <taxon>Tylenchina</taxon>
        <taxon>Tylenchomorpha</taxon>
        <taxon>Tylenchoidea</taxon>
        <taxon>Meloidogynidae</taxon>
        <taxon>Meloidogyninae</taxon>
        <taxon>Meloidogyne</taxon>
    </lineage>
</organism>
<keyword evidence="11 14" id="KW-0739">Sodium transport</keyword>